<dbReference type="GO" id="GO:0012505">
    <property type="term" value="C:endomembrane system"/>
    <property type="evidence" value="ECO:0007669"/>
    <property type="project" value="UniProtKB-SubCell"/>
</dbReference>
<protein>
    <recommendedName>
        <fullName evidence="9">Major facilitator superfamily (MFS) profile domain-containing protein</fullName>
    </recommendedName>
</protein>
<gene>
    <name evidence="10" type="ORF">B5807_05760</name>
</gene>
<feature type="transmembrane region" description="Helical" evidence="8">
    <location>
        <begin position="114"/>
        <end position="133"/>
    </location>
</feature>
<evidence type="ECO:0000259" key="9">
    <source>
        <dbReference type="PROSITE" id="PS50850"/>
    </source>
</evidence>
<evidence type="ECO:0000313" key="11">
    <source>
        <dbReference type="Proteomes" id="UP000193240"/>
    </source>
</evidence>
<feature type="transmembrane region" description="Helical" evidence="8">
    <location>
        <begin position="351"/>
        <end position="370"/>
    </location>
</feature>
<keyword evidence="6 8" id="KW-0472">Membrane</keyword>
<evidence type="ECO:0000256" key="3">
    <source>
        <dbReference type="ARBA" id="ARBA00022448"/>
    </source>
</evidence>
<comment type="subcellular location">
    <subcellularLocation>
        <location evidence="1">Endomembrane system</location>
        <topology evidence="1">Multi-pass membrane protein</topology>
    </subcellularLocation>
</comment>
<feature type="transmembrane region" description="Helical" evidence="8">
    <location>
        <begin position="405"/>
        <end position="426"/>
    </location>
</feature>
<feature type="domain" description="Major facilitator superfamily (MFS) profile" evidence="9">
    <location>
        <begin position="50"/>
        <end position="539"/>
    </location>
</feature>
<feature type="compositionally biased region" description="Basic and acidic residues" evidence="7">
    <location>
        <begin position="551"/>
        <end position="565"/>
    </location>
</feature>
<dbReference type="EMBL" id="KZ107844">
    <property type="protein sequence ID" value="OSS49308.1"/>
    <property type="molecule type" value="Genomic_DNA"/>
</dbReference>
<accession>A0A1Y2M263</accession>
<feature type="transmembrane region" description="Helical" evidence="8">
    <location>
        <begin position="311"/>
        <end position="331"/>
    </location>
</feature>
<keyword evidence="11" id="KW-1185">Reference proteome</keyword>
<feature type="transmembrane region" description="Helical" evidence="8">
    <location>
        <begin position="377"/>
        <end position="393"/>
    </location>
</feature>
<feature type="transmembrane region" description="Helical" evidence="8">
    <location>
        <begin position="139"/>
        <end position="161"/>
    </location>
</feature>
<dbReference type="InterPro" id="IPR036259">
    <property type="entry name" value="MFS_trans_sf"/>
</dbReference>
<dbReference type="CDD" id="cd17502">
    <property type="entry name" value="MFS_Azr1_MDR_like"/>
    <property type="match status" value="1"/>
</dbReference>
<dbReference type="InParanoid" id="A0A1Y2M263"/>
<dbReference type="PANTHER" id="PTHR23501:SF189">
    <property type="entry name" value="DRUG TRANSPORTER, PUTATIVE (AFU_ORTHOLOGUE AFUA_4G03920)-RELATED"/>
    <property type="match status" value="1"/>
</dbReference>
<feature type="region of interest" description="Disordered" evidence="7">
    <location>
        <begin position="551"/>
        <end position="572"/>
    </location>
</feature>
<dbReference type="AlphaFoldDB" id="A0A1Y2M263"/>
<evidence type="ECO:0000256" key="6">
    <source>
        <dbReference type="ARBA" id="ARBA00023136"/>
    </source>
</evidence>
<feature type="transmembrane region" description="Helical" evidence="8">
    <location>
        <begin position="512"/>
        <end position="535"/>
    </location>
</feature>
<evidence type="ECO:0000256" key="7">
    <source>
        <dbReference type="SAM" id="MobiDB-lite"/>
    </source>
</evidence>
<keyword evidence="3" id="KW-0813">Transport</keyword>
<keyword evidence="4 8" id="KW-0812">Transmembrane</keyword>
<feature type="transmembrane region" description="Helical" evidence="8">
    <location>
        <begin position="173"/>
        <end position="195"/>
    </location>
</feature>
<dbReference type="InterPro" id="IPR011701">
    <property type="entry name" value="MFS"/>
</dbReference>
<sequence length="580" mass="62942">MPSDINLESPAPVQSHGIELMGPIDDEPRHTPPTFNEQTHYVPVKTIITIFVACASVDLLALMDQTTLASSLTIVAKDLGASSESAWIAGAYFLTSTSFQLLYGRLSDVWSRKVLLVVGICIFFVGSLAASLAKTSIQLIVFRAFTGVGGGGLMTVAQLIVSDIVPLRERGKYQGILGSVVALANGVGPIIGGVLASQSRNSWRWIFRLNLFLSILTTACVYFFMPLKKVYGSWKHKIAAIDFFGVFLALAGSTLIILALTWAGGEYAWKSAYVIAALVVGIFTMSCFLLWQWKGTQVPLVTMDIFASKLVNGALVTMFINGWNFLVQIYYIPSFYQLVYGYSAVKSGALLLPITLTQTLFSTLSGLVVHKTGRYRECLLVGWAVWAVGLGLISTLEGPSLGKQIGYGLLAGIGLGNTLQPSLIAIQAGVERKHMAVVTSFRNFVRNLGGTLGLAISGTVINNAVRATLVPFELSNSERRLLLDSPGRFREKHGDEKTDLLRSTLSAAYQKGFRIVFTVGTALNALAFVAAWMLMRQVELARADDDKLKEEGRRWDAEKSGKEEQQAGAGVMDVAVVTRE</sequence>
<evidence type="ECO:0000313" key="10">
    <source>
        <dbReference type="EMBL" id="OSS49308.1"/>
    </source>
</evidence>
<proteinExistence type="inferred from homology"/>
<keyword evidence="5 8" id="KW-1133">Transmembrane helix</keyword>
<dbReference type="SUPFAM" id="SSF103473">
    <property type="entry name" value="MFS general substrate transporter"/>
    <property type="match status" value="1"/>
</dbReference>
<evidence type="ECO:0000256" key="1">
    <source>
        <dbReference type="ARBA" id="ARBA00004127"/>
    </source>
</evidence>
<evidence type="ECO:0000256" key="8">
    <source>
        <dbReference type="SAM" id="Phobius"/>
    </source>
</evidence>
<dbReference type="FunCoup" id="A0A1Y2M263">
    <property type="interactions" value="60"/>
</dbReference>
<organism evidence="10 11">
    <name type="scientific">Epicoccum nigrum</name>
    <name type="common">Soil fungus</name>
    <name type="synonym">Epicoccum purpurascens</name>
    <dbReference type="NCBI Taxonomy" id="105696"/>
    <lineage>
        <taxon>Eukaryota</taxon>
        <taxon>Fungi</taxon>
        <taxon>Dikarya</taxon>
        <taxon>Ascomycota</taxon>
        <taxon>Pezizomycotina</taxon>
        <taxon>Dothideomycetes</taxon>
        <taxon>Pleosporomycetidae</taxon>
        <taxon>Pleosporales</taxon>
        <taxon>Pleosporineae</taxon>
        <taxon>Didymellaceae</taxon>
        <taxon>Epicoccum</taxon>
    </lineage>
</organism>
<dbReference type="Pfam" id="PF07690">
    <property type="entry name" value="MFS_1"/>
    <property type="match status" value="1"/>
</dbReference>
<feature type="transmembrane region" description="Helical" evidence="8">
    <location>
        <begin position="85"/>
        <end position="102"/>
    </location>
</feature>
<feature type="transmembrane region" description="Helical" evidence="8">
    <location>
        <begin position="272"/>
        <end position="291"/>
    </location>
</feature>
<feature type="transmembrane region" description="Helical" evidence="8">
    <location>
        <begin position="207"/>
        <end position="227"/>
    </location>
</feature>
<feature type="transmembrane region" description="Helical" evidence="8">
    <location>
        <begin position="239"/>
        <end position="260"/>
    </location>
</feature>
<dbReference type="Gene3D" id="1.20.1250.20">
    <property type="entry name" value="MFS general substrate transporter like domains"/>
    <property type="match status" value="1"/>
</dbReference>
<dbReference type="OMA" id="MFINGWN"/>
<dbReference type="PRINTS" id="PR01036">
    <property type="entry name" value="TCRTETB"/>
</dbReference>
<name>A0A1Y2M263_EPING</name>
<evidence type="ECO:0000256" key="2">
    <source>
        <dbReference type="ARBA" id="ARBA00008335"/>
    </source>
</evidence>
<dbReference type="PANTHER" id="PTHR23501">
    <property type="entry name" value="MAJOR FACILITATOR SUPERFAMILY"/>
    <property type="match status" value="1"/>
</dbReference>
<reference evidence="10 11" key="1">
    <citation type="journal article" date="2017" name="Genome Announc.">
        <title>Genome sequence of the saprophytic ascomycete Epicoccum nigrum ICMP 19927 strain isolated from New Zealand.</title>
        <authorList>
            <person name="Fokin M."/>
            <person name="Fleetwood D."/>
            <person name="Weir B.S."/>
            <person name="Villas-Boas S.G."/>
        </authorList>
    </citation>
    <scope>NUCLEOTIDE SEQUENCE [LARGE SCALE GENOMIC DNA]</scope>
    <source>
        <strain evidence="10 11">ICMP 19927</strain>
    </source>
</reference>
<evidence type="ECO:0000256" key="4">
    <source>
        <dbReference type="ARBA" id="ARBA00022692"/>
    </source>
</evidence>
<dbReference type="GO" id="GO:0046943">
    <property type="term" value="F:carboxylic acid transmembrane transporter activity"/>
    <property type="evidence" value="ECO:0007669"/>
    <property type="project" value="UniProtKB-ARBA"/>
</dbReference>
<dbReference type="Proteomes" id="UP000193240">
    <property type="component" value="Unassembled WGS sequence"/>
</dbReference>
<dbReference type="PROSITE" id="PS50850">
    <property type="entry name" value="MFS"/>
    <property type="match status" value="1"/>
</dbReference>
<dbReference type="FunFam" id="1.20.1720.10:FF:000013">
    <property type="entry name" value="Related to multidrug resistance proteins"/>
    <property type="match status" value="1"/>
</dbReference>
<comment type="similarity">
    <text evidence="2">Belongs to the major facilitator superfamily.</text>
</comment>
<dbReference type="Gene3D" id="1.20.1720.10">
    <property type="entry name" value="Multidrug resistance protein D"/>
    <property type="match status" value="1"/>
</dbReference>
<evidence type="ECO:0000256" key="5">
    <source>
        <dbReference type="ARBA" id="ARBA00022989"/>
    </source>
</evidence>
<dbReference type="InterPro" id="IPR020846">
    <property type="entry name" value="MFS_dom"/>
</dbReference>
<dbReference type="GO" id="GO:0005886">
    <property type="term" value="C:plasma membrane"/>
    <property type="evidence" value="ECO:0007669"/>
    <property type="project" value="TreeGrafter"/>
</dbReference>